<dbReference type="GO" id="GO:1990165">
    <property type="term" value="F:single-strand break-containing DNA binding"/>
    <property type="evidence" value="ECO:0007669"/>
    <property type="project" value="TreeGrafter"/>
</dbReference>
<keyword evidence="4" id="KW-1185">Reference proteome</keyword>
<sequence length="285" mass="32920">MPKAPGRIPRARDEPTQHASISTSTMTRPQKPNAFDVLMAPKTRATTEPVRKTGHGPRQNTWGREGLGGYIWEPDAWQATRIVRHTEKFVVIKDMFPKASVHYLILPVDNSTVIPHDAFEDPKFLSECKEEVKAVRHLVAEELRRLYGQFSESDQPRIAAMEAADLVVPLPSGRDWEKEVISGIHARPSMRNLHIHVLSRDMVNHHMKTIDHYQSFTTDFLVPLEEFPLVPDDVRRPQGFPPEHRDFQIIRNKGMTCWRCGANFKNKFADLKRHLAIELEEWKRE</sequence>
<feature type="region of interest" description="Disordered" evidence="1">
    <location>
        <begin position="1"/>
        <end position="62"/>
    </location>
</feature>
<dbReference type="GO" id="GO:0000012">
    <property type="term" value="P:single strand break repair"/>
    <property type="evidence" value="ECO:0007669"/>
    <property type="project" value="TreeGrafter"/>
</dbReference>
<dbReference type="Pfam" id="PF16278">
    <property type="entry name" value="zf-C2HE"/>
    <property type="match status" value="1"/>
</dbReference>
<accession>A0A2D3VHD0</accession>
<name>A0A2D3VHD0_9PEZI</name>
<dbReference type="Gene3D" id="3.30.428.10">
    <property type="entry name" value="HIT-like"/>
    <property type="match status" value="1"/>
</dbReference>
<dbReference type="PANTHER" id="PTHR12486">
    <property type="entry name" value="APRATAXIN-RELATED"/>
    <property type="match status" value="1"/>
</dbReference>
<proteinExistence type="predicted"/>
<feature type="domain" description="Aprataxin C2HE/C2H2/C2HC zinc finger" evidence="2">
    <location>
        <begin position="217"/>
        <end position="280"/>
    </location>
</feature>
<dbReference type="GO" id="GO:0030983">
    <property type="term" value="F:mismatched DNA binding"/>
    <property type="evidence" value="ECO:0007669"/>
    <property type="project" value="TreeGrafter"/>
</dbReference>
<gene>
    <name evidence="3" type="ORF">RCC_09325</name>
</gene>
<evidence type="ECO:0000313" key="4">
    <source>
        <dbReference type="Proteomes" id="UP000225277"/>
    </source>
</evidence>
<dbReference type="PANTHER" id="PTHR12486:SF4">
    <property type="entry name" value="APRATAXIN"/>
    <property type="match status" value="1"/>
</dbReference>
<dbReference type="GO" id="GO:0003725">
    <property type="term" value="F:double-stranded RNA binding"/>
    <property type="evidence" value="ECO:0007669"/>
    <property type="project" value="TreeGrafter"/>
</dbReference>
<evidence type="ECO:0000313" key="3">
    <source>
        <dbReference type="EMBL" id="CZT23611.1"/>
    </source>
</evidence>
<dbReference type="GeneID" id="35604396"/>
<feature type="compositionally biased region" description="Polar residues" evidence="1">
    <location>
        <begin position="17"/>
        <end position="30"/>
    </location>
</feature>
<dbReference type="InterPro" id="IPR036265">
    <property type="entry name" value="HIT-like_sf"/>
</dbReference>
<dbReference type="OrthoDB" id="3512845at2759"/>
<dbReference type="GO" id="GO:0033699">
    <property type="term" value="F:DNA 5'-adenosine monophosphate hydrolase activity"/>
    <property type="evidence" value="ECO:0007669"/>
    <property type="project" value="TreeGrafter"/>
</dbReference>
<dbReference type="InterPro" id="IPR032566">
    <property type="entry name" value="Znf-C2HE"/>
</dbReference>
<evidence type="ECO:0000256" key="1">
    <source>
        <dbReference type="SAM" id="MobiDB-lite"/>
    </source>
</evidence>
<dbReference type="EMBL" id="FJUY01000017">
    <property type="protein sequence ID" value="CZT23611.1"/>
    <property type="molecule type" value="Genomic_DNA"/>
</dbReference>
<dbReference type="GO" id="GO:0003697">
    <property type="term" value="F:single-stranded DNA binding"/>
    <property type="evidence" value="ECO:0007669"/>
    <property type="project" value="TreeGrafter"/>
</dbReference>
<dbReference type="STRING" id="112498.A0A2D3VHD0"/>
<protein>
    <submittedName>
        <fullName evidence="3">Related to hydrolase (HIT family)</fullName>
    </submittedName>
</protein>
<reference evidence="3 4" key="1">
    <citation type="submission" date="2016-03" db="EMBL/GenBank/DDBJ databases">
        <authorList>
            <person name="Ploux O."/>
        </authorList>
    </citation>
    <scope>NUCLEOTIDE SEQUENCE [LARGE SCALE GENOMIC DNA]</scope>
    <source>
        <strain evidence="3 4">URUG2</strain>
    </source>
</reference>
<dbReference type="SUPFAM" id="SSF54197">
    <property type="entry name" value="HIT-like"/>
    <property type="match status" value="1"/>
</dbReference>
<dbReference type="AlphaFoldDB" id="A0A2D3VHD0"/>
<dbReference type="Pfam" id="PF11969">
    <property type="entry name" value="DcpS_C"/>
    <property type="match status" value="1"/>
</dbReference>
<organism evidence="3 4">
    <name type="scientific">Ramularia collo-cygni</name>
    <dbReference type="NCBI Taxonomy" id="112498"/>
    <lineage>
        <taxon>Eukaryota</taxon>
        <taxon>Fungi</taxon>
        <taxon>Dikarya</taxon>
        <taxon>Ascomycota</taxon>
        <taxon>Pezizomycotina</taxon>
        <taxon>Dothideomycetes</taxon>
        <taxon>Dothideomycetidae</taxon>
        <taxon>Mycosphaerellales</taxon>
        <taxon>Mycosphaerellaceae</taxon>
        <taxon>Ramularia</taxon>
    </lineage>
</organism>
<dbReference type="GO" id="GO:0005634">
    <property type="term" value="C:nucleus"/>
    <property type="evidence" value="ECO:0007669"/>
    <property type="project" value="TreeGrafter"/>
</dbReference>
<dbReference type="Proteomes" id="UP000225277">
    <property type="component" value="Unassembled WGS sequence"/>
</dbReference>
<evidence type="ECO:0000259" key="2">
    <source>
        <dbReference type="Pfam" id="PF16278"/>
    </source>
</evidence>
<dbReference type="RefSeq" id="XP_023630335.1">
    <property type="nucleotide sequence ID" value="XM_023774567.1"/>
</dbReference>
<keyword evidence="3" id="KW-0378">Hydrolase</keyword>